<dbReference type="EMBL" id="JADOUA010000001">
    <property type="protein sequence ID" value="MBG6086060.1"/>
    <property type="molecule type" value="Genomic_DNA"/>
</dbReference>
<dbReference type="SMART" id="SM00028">
    <property type="entry name" value="TPR"/>
    <property type="match status" value="7"/>
</dbReference>
<reference evidence="2" key="1">
    <citation type="submission" date="2020-11" db="EMBL/GenBank/DDBJ databases">
        <title>Sequencing the genomes of 1000 actinobacteria strains.</title>
        <authorList>
            <person name="Klenk H.-P."/>
        </authorList>
    </citation>
    <scope>NUCLEOTIDE SEQUENCE</scope>
    <source>
        <strain evidence="2">DSM 43175</strain>
    </source>
</reference>
<keyword evidence="3" id="KW-1185">Reference proteome</keyword>
<dbReference type="Proteomes" id="UP000614047">
    <property type="component" value="Unassembled WGS sequence"/>
</dbReference>
<dbReference type="PANTHER" id="PTHR19959:SF119">
    <property type="entry name" value="FUNGAL LIPASE-LIKE DOMAIN-CONTAINING PROTEIN"/>
    <property type="match status" value="1"/>
</dbReference>
<feature type="domain" description="Novel STAND NTPase 5" evidence="1">
    <location>
        <begin position="261"/>
        <end position="358"/>
    </location>
</feature>
<dbReference type="Pfam" id="PF25199">
    <property type="entry name" value="nSTAND_NTPase5"/>
    <property type="match status" value="1"/>
</dbReference>
<dbReference type="Pfam" id="PF13365">
    <property type="entry name" value="Trypsin_2"/>
    <property type="match status" value="1"/>
</dbReference>
<dbReference type="Pfam" id="PF13424">
    <property type="entry name" value="TPR_12"/>
    <property type="match status" value="1"/>
</dbReference>
<dbReference type="AlphaFoldDB" id="A0A931GG82"/>
<dbReference type="Gene3D" id="1.25.40.10">
    <property type="entry name" value="Tetratricopeptide repeat domain"/>
    <property type="match status" value="3"/>
</dbReference>
<evidence type="ECO:0000313" key="2">
    <source>
        <dbReference type="EMBL" id="MBG6086060.1"/>
    </source>
</evidence>
<name>A0A931GG82_9ACTN</name>
<dbReference type="Gene3D" id="2.40.10.120">
    <property type="match status" value="1"/>
</dbReference>
<dbReference type="SUPFAM" id="SSF48452">
    <property type="entry name" value="TPR-like"/>
    <property type="match status" value="2"/>
</dbReference>
<accession>A0A931GG82</accession>
<evidence type="ECO:0000259" key="1">
    <source>
        <dbReference type="Pfam" id="PF25199"/>
    </source>
</evidence>
<dbReference type="InterPro" id="IPR057574">
    <property type="entry name" value="nSTAND_NTPase5_dom"/>
</dbReference>
<dbReference type="RefSeq" id="WP_197009112.1">
    <property type="nucleotide sequence ID" value="NZ_BAABES010000017.1"/>
</dbReference>
<protein>
    <submittedName>
        <fullName evidence="2">Tetratricopeptide (TPR) repeat protein</fullName>
    </submittedName>
</protein>
<proteinExistence type="predicted"/>
<dbReference type="PANTHER" id="PTHR19959">
    <property type="entry name" value="KINESIN LIGHT CHAIN"/>
    <property type="match status" value="1"/>
</dbReference>
<dbReference type="InterPro" id="IPR009003">
    <property type="entry name" value="Peptidase_S1_PA"/>
</dbReference>
<dbReference type="InterPro" id="IPR011990">
    <property type="entry name" value="TPR-like_helical_dom_sf"/>
</dbReference>
<dbReference type="SUPFAM" id="SSF50494">
    <property type="entry name" value="Trypsin-like serine proteases"/>
    <property type="match status" value="1"/>
</dbReference>
<sequence>MRITHRVVDVLHGSRFGSGFLVTDRLVLTAKHVVSPGEDAYVRTLSNGRQLRVELVWWGSDVDAALLRIIDSIWVPPEGLAPVRWGRLITMKYSVPCEAIGFPWSQEQPDGRRDTEHLRGEINLGTGLLDGRYQISVSSGAPDTPAVGLAWAGMSGAAVVSGEHVVGLIADETPRFARDRLTAEPVTRLLPDEGFRELWSEETGMPPVAESVELADLGTPHRRPSRKSSPASLLRAEAEVVRFRGRSGELETLLGWCEGVGPGMQLLTGPGGRGKTRLARELASQLRAQGWETIWLRQRAIDSYEPLRDNEEPVLVVIDYAETRTEQLRNVVLAAVAHSGPALRILALARSEGEWWQQLREDLAPDAGMFLDEVRVSRLSALEETVEGRHDAFQDALSDLRDALPSKHRPAKSLPPPSDLSHPRYKSPLTLQIAALATLLQVTQPVDLPPSSPYEEVLLEHERRYWMTAASPYGVTVHRETLDLAIAAATLFGAASRKEALALLTSVPGLSDQPHDMRLRAASWWRDLYPSVDDQQWGGLEPDLLGEHHIARVLRRDSGVLGSLFTSASAEQAQHAITVLSRTSAHQDDVGELLPPLLLEFHHLAPLAIPIVAQSEDPAALVRALTEFIRSPAPPTDALRAVATAIPDHTQRLAELAVEVWIDLARALDEVEEKSPSHMEALATARNNLANRLAAIGLYEDAAVVAGRALEELNALSDALPGGARDLRAHVLHNLAAHLNEAGQPRDALQAHAEAIEEYRAMAQHDASAHLPDLAMALNSYAISLAQLNCGDEALAACQEAVAIHRTIEASDPGTHLDGLAYALNTLGARLSENGLHDHAVAVGEEAVMVARRLSEHDRDSHVYLLATTLNNYSAHLRRAGRDSLGAAAEAVHLYRTLAESNPRGNLPRVAGALANLAGHLGSVGRHQEALRSLQEAIEIYEQLPDDVRKGFLPREAQTLSNLGNRLAALHRPEKAAEACRRAVELMIALAADSAVHLADLARCRANYAARLATLGQFHDAVREATDAVQIYRELADLQPGRYEREFSGMLATLGSVQVMTEDYHAAARTLAEAILRAPEDGPDQNIDLAINALRRAHAHAPAETRTGWQAVTGMSFPEGLGDERP</sequence>
<evidence type="ECO:0000313" key="3">
    <source>
        <dbReference type="Proteomes" id="UP000614047"/>
    </source>
</evidence>
<organism evidence="2 3">
    <name type="scientific">Actinomadura viridis</name>
    <dbReference type="NCBI Taxonomy" id="58110"/>
    <lineage>
        <taxon>Bacteria</taxon>
        <taxon>Bacillati</taxon>
        <taxon>Actinomycetota</taxon>
        <taxon>Actinomycetes</taxon>
        <taxon>Streptosporangiales</taxon>
        <taxon>Thermomonosporaceae</taxon>
        <taxon>Actinomadura</taxon>
    </lineage>
</organism>
<dbReference type="InterPro" id="IPR019734">
    <property type="entry name" value="TPR_rpt"/>
</dbReference>
<dbReference type="InterPro" id="IPR027417">
    <property type="entry name" value="P-loop_NTPase"/>
</dbReference>
<gene>
    <name evidence="2" type="ORF">IW256_000173</name>
</gene>
<comment type="caution">
    <text evidence="2">The sequence shown here is derived from an EMBL/GenBank/DDBJ whole genome shotgun (WGS) entry which is preliminary data.</text>
</comment>
<dbReference type="SUPFAM" id="SSF52540">
    <property type="entry name" value="P-loop containing nucleoside triphosphate hydrolases"/>
    <property type="match status" value="1"/>
</dbReference>